<dbReference type="AlphaFoldDB" id="A0AA40EJ70"/>
<dbReference type="PRINTS" id="PR00385">
    <property type="entry name" value="P450"/>
</dbReference>
<dbReference type="Pfam" id="PF00067">
    <property type="entry name" value="p450"/>
    <property type="match status" value="1"/>
</dbReference>
<evidence type="ECO:0000256" key="2">
    <source>
        <dbReference type="ARBA" id="ARBA00022617"/>
    </source>
</evidence>
<evidence type="ECO:0000256" key="3">
    <source>
        <dbReference type="ARBA" id="ARBA00022723"/>
    </source>
</evidence>
<reference evidence="7" key="1">
    <citation type="submission" date="2023-06" db="EMBL/GenBank/DDBJ databases">
        <title>Genome-scale phylogeny and comparative genomics of the fungal order Sordariales.</title>
        <authorList>
            <consortium name="Lawrence Berkeley National Laboratory"/>
            <person name="Hensen N."/>
            <person name="Bonometti L."/>
            <person name="Westerberg I."/>
            <person name="Brannstrom I.O."/>
            <person name="Guillou S."/>
            <person name="Cros-Aarteil S."/>
            <person name="Calhoun S."/>
            <person name="Haridas S."/>
            <person name="Kuo A."/>
            <person name="Mondo S."/>
            <person name="Pangilinan J."/>
            <person name="Riley R."/>
            <person name="LaButti K."/>
            <person name="Andreopoulos B."/>
            <person name="Lipzen A."/>
            <person name="Chen C."/>
            <person name="Yanf M."/>
            <person name="Daum C."/>
            <person name="Ng V."/>
            <person name="Clum A."/>
            <person name="Steindorff A."/>
            <person name="Ohm R."/>
            <person name="Martin F."/>
            <person name="Silar P."/>
            <person name="Natvig D."/>
            <person name="Lalanne C."/>
            <person name="Gautier V."/>
            <person name="Ament-velasquez S.L."/>
            <person name="Kruys A."/>
            <person name="Hutchinson M.I."/>
            <person name="Powell A.J."/>
            <person name="Barry K."/>
            <person name="Miller A.N."/>
            <person name="Grigoriev I.V."/>
            <person name="Debuchy R."/>
            <person name="Gladieux P."/>
            <person name="Thoren M.H."/>
            <person name="Johannesson H."/>
        </authorList>
    </citation>
    <scope>NUCLEOTIDE SEQUENCE</scope>
    <source>
        <strain evidence="7">SMH3187-1</strain>
    </source>
</reference>
<dbReference type="PRINTS" id="PR00463">
    <property type="entry name" value="EP450I"/>
</dbReference>
<keyword evidence="6" id="KW-0560">Oxidoreductase</keyword>
<dbReference type="GO" id="GO:0016705">
    <property type="term" value="F:oxidoreductase activity, acting on paired donors, with incorporation or reduction of molecular oxygen"/>
    <property type="evidence" value="ECO:0007669"/>
    <property type="project" value="InterPro"/>
</dbReference>
<feature type="binding site" description="axial binding residue" evidence="5">
    <location>
        <position position="435"/>
    </location>
    <ligand>
        <name>heme</name>
        <dbReference type="ChEBI" id="CHEBI:30413"/>
    </ligand>
    <ligandPart>
        <name>Fe</name>
        <dbReference type="ChEBI" id="CHEBI:18248"/>
    </ligandPart>
</feature>
<dbReference type="Proteomes" id="UP001172155">
    <property type="component" value="Unassembled WGS sequence"/>
</dbReference>
<dbReference type="EMBL" id="JAUKUD010000006">
    <property type="protein sequence ID" value="KAK0740318.1"/>
    <property type="molecule type" value="Genomic_DNA"/>
</dbReference>
<dbReference type="InterPro" id="IPR050121">
    <property type="entry name" value="Cytochrome_P450_monoxygenase"/>
</dbReference>
<dbReference type="InterPro" id="IPR017972">
    <property type="entry name" value="Cyt_P450_CS"/>
</dbReference>
<evidence type="ECO:0000256" key="4">
    <source>
        <dbReference type="ARBA" id="ARBA00023004"/>
    </source>
</evidence>
<protein>
    <submittedName>
        <fullName evidence="7">Benzoate 4-monooxygenase cytochrome P450</fullName>
    </submittedName>
</protein>
<keyword evidence="8" id="KW-1185">Reference proteome</keyword>
<evidence type="ECO:0000256" key="1">
    <source>
        <dbReference type="ARBA" id="ARBA00001971"/>
    </source>
</evidence>
<comment type="caution">
    <text evidence="7">The sequence shown here is derived from an EMBL/GenBank/DDBJ whole genome shotgun (WGS) entry which is preliminary data.</text>
</comment>
<comment type="similarity">
    <text evidence="6">Belongs to the cytochrome P450 family.</text>
</comment>
<name>A0AA40EJ70_9PEZI</name>
<dbReference type="SUPFAM" id="SSF48264">
    <property type="entry name" value="Cytochrome P450"/>
    <property type="match status" value="1"/>
</dbReference>
<dbReference type="PANTHER" id="PTHR24305:SF161">
    <property type="entry name" value="P450, PUTATIVE (EUROFUNG)-RELATED"/>
    <property type="match status" value="1"/>
</dbReference>
<sequence length="491" mass="55275">MALLMWVVGVLVSAFVAFKFTSFRRHPLRQFPGPVFCALSNIPFSYHWLVGDQPTWIESLHAKYGSVVRIAPNELSFTTPSSWKDIYSFRKGHGIFVKSYSYDAAAFTNQTRSIVNERDPAEHARMRKMLSPGFSDRSLREQWPIINDLVDGFLDELRKRAARGQPVDMTALLATITFDVSTSLGFGRSFGAVHSEKAHPWMVFIRNGARAMGEAAAIQRFPWVRKLVLALKPPQMIQMIKELRMHEAMCIDMVKERQDKSSDRRDVLGLILEASDKAEEEFPTPFIAAQLSDVVIAGAETTGTALATVHHYVMRDRVVLERLRNEVRGRFSRLEDIKPETTADLPYVNAILNEALRVLPPVPWPASRLVPLGGDTVDGYSIPGGTWVSTSAFAASRSPLNFECPAEFRPERWISNPHSDELGGAQPFGVGPRACIGKSVALTEMRLIMAKVHFLFDMEAVDPNLDWIQKIVFRLLWVPPRLMARLEVAQK</sequence>
<keyword evidence="6" id="KW-0503">Monooxygenase</keyword>
<comment type="cofactor">
    <cofactor evidence="1 5">
        <name>heme</name>
        <dbReference type="ChEBI" id="CHEBI:30413"/>
    </cofactor>
</comment>
<dbReference type="InterPro" id="IPR001128">
    <property type="entry name" value="Cyt_P450"/>
</dbReference>
<keyword evidence="3 5" id="KW-0479">Metal-binding</keyword>
<dbReference type="PROSITE" id="PS00086">
    <property type="entry name" value="CYTOCHROME_P450"/>
    <property type="match status" value="1"/>
</dbReference>
<accession>A0AA40EJ70</accession>
<evidence type="ECO:0000313" key="8">
    <source>
        <dbReference type="Proteomes" id="UP001172155"/>
    </source>
</evidence>
<evidence type="ECO:0000256" key="6">
    <source>
        <dbReference type="RuleBase" id="RU000461"/>
    </source>
</evidence>
<evidence type="ECO:0000313" key="7">
    <source>
        <dbReference type="EMBL" id="KAK0740318.1"/>
    </source>
</evidence>
<dbReference type="GO" id="GO:0004497">
    <property type="term" value="F:monooxygenase activity"/>
    <property type="evidence" value="ECO:0007669"/>
    <property type="project" value="UniProtKB-KW"/>
</dbReference>
<dbReference type="CDD" id="cd11058">
    <property type="entry name" value="CYP60B-like"/>
    <property type="match status" value="1"/>
</dbReference>
<keyword evidence="4 5" id="KW-0408">Iron</keyword>
<dbReference type="InterPro" id="IPR036396">
    <property type="entry name" value="Cyt_P450_sf"/>
</dbReference>
<gene>
    <name evidence="7" type="ORF">B0T18DRAFT_417692</name>
</gene>
<proteinExistence type="inferred from homology"/>
<dbReference type="PANTHER" id="PTHR24305">
    <property type="entry name" value="CYTOCHROME P450"/>
    <property type="match status" value="1"/>
</dbReference>
<organism evidence="7 8">
    <name type="scientific">Schizothecium vesticola</name>
    <dbReference type="NCBI Taxonomy" id="314040"/>
    <lineage>
        <taxon>Eukaryota</taxon>
        <taxon>Fungi</taxon>
        <taxon>Dikarya</taxon>
        <taxon>Ascomycota</taxon>
        <taxon>Pezizomycotina</taxon>
        <taxon>Sordariomycetes</taxon>
        <taxon>Sordariomycetidae</taxon>
        <taxon>Sordariales</taxon>
        <taxon>Schizotheciaceae</taxon>
        <taxon>Schizothecium</taxon>
    </lineage>
</organism>
<dbReference type="GO" id="GO:0020037">
    <property type="term" value="F:heme binding"/>
    <property type="evidence" value="ECO:0007669"/>
    <property type="project" value="InterPro"/>
</dbReference>
<dbReference type="InterPro" id="IPR002401">
    <property type="entry name" value="Cyt_P450_E_grp-I"/>
</dbReference>
<dbReference type="Gene3D" id="1.10.630.10">
    <property type="entry name" value="Cytochrome P450"/>
    <property type="match status" value="1"/>
</dbReference>
<keyword evidence="2 5" id="KW-0349">Heme</keyword>
<evidence type="ECO:0000256" key="5">
    <source>
        <dbReference type="PIRSR" id="PIRSR602401-1"/>
    </source>
</evidence>
<dbReference type="GO" id="GO:0005506">
    <property type="term" value="F:iron ion binding"/>
    <property type="evidence" value="ECO:0007669"/>
    <property type="project" value="InterPro"/>
</dbReference>